<dbReference type="EMBL" id="KI631268">
    <property type="protein sequence ID" value="EYU29195.1"/>
    <property type="molecule type" value="Genomic_DNA"/>
</dbReference>
<evidence type="ECO:0000256" key="1">
    <source>
        <dbReference type="SAM" id="Phobius"/>
    </source>
</evidence>
<keyword evidence="1" id="KW-1133">Transmembrane helix</keyword>
<protein>
    <recommendedName>
        <fullName evidence="2">F-box associated beta-propeller type 1 domain-containing protein</fullName>
    </recommendedName>
</protein>
<dbReference type="Pfam" id="PF07734">
    <property type="entry name" value="FBA_1"/>
    <property type="match status" value="1"/>
</dbReference>
<evidence type="ECO:0000313" key="4">
    <source>
        <dbReference type="Proteomes" id="UP000030748"/>
    </source>
</evidence>
<keyword evidence="4" id="KW-1185">Reference proteome</keyword>
<reference evidence="3 4" key="1">
    <citation type="journal article" date="2013" name="Proc. Natl. Acad. Sci. U.S.A.">
        <title>Fine-scale variation in meiotic recombination in Mimulus inferred from population shotgun sequencing.</title>
        <authorList>
            <person name="Hellsten U."/>
            <person name="Wright K.M."/>
            <person name="Jenkins J."/>
            <person name="Shu S."/>
            <person name="Yuan Y."/>
            <person name="Wessler S.R."/>
            <person name="Schmutz J."/>
            <person name="Willis J.H."/>
            <person name="Rokhsar D.S."/>
        </authorList>
    </citation>
    <scope>NUCLEOTIDE SEQUENCE [LARGE SCALE GENOMIC DNA]</scope>
    <source>
        <strain evidence="4">cv. DUN x IM62</strain>
    </source>
</reference>
<accession>A0A022QRQ7</accession>
<dbReference type="InterPro" id="IPR036047">
    <property type="entry name" value="F-box-like_dom_sf"/>
</dbReference>
<feature type="domain" description="F-box associated beta-propeller type 1" evidence="2">
    <location>
        <begin position="199"/>
        <end position="363"/>
    </location>
</feature>
<organism evidence="3 4">
    <name type="scientific">Erythranthe guttata</name>
    <name type="common">Yellow monkey flower</name>
    <name type="synonym">Mimulus guttatus</name>
    <dbReference type="NCBI Taxonomy" id="4155"/>
    <lineage>
        <taxon>Eukaryota</taxon>
        <taxon>Viridiplantae</taxon>
        <taxon>Streptophyta</taxon>
        <taxon>Embryophyta</taxon>
        <taxon>Tracheophyta</taxon>
        <taxon>Spermatophyta</taxon>
        <taxon>Magnoliopsida</taxon>
        <taxon>eudicotyledons</taxon>
        <taxon>Gunneridae</taxon>
        <taxon>Pentapetalae</taxon>
        <taxon>asterids</taxon>
        <taxon>lamiids</taxon>
        <taxon>Lamiales</taxon>
        <taxon>Phrymaceae</taxon>
        <taxon>Erythranthe</taxon>
    </lineage>
</organism>
<dbReference type="InterPro" id="IPR050796">
    <property type="entry name" value="SCF_F-box_component"/>
</dbReference>
<proteinExistence type="predicted"/>
<feature type="transmembrane region" description="Helical" evidence="1">
    <location>
        <begin position="173"/>
        <end position="201"/>
    </location>
</feature>
<dbReference type="PANTHER" id="PTHR31672">
    <property type="entry name" value="BNACNNG10540D PROTEIN"/>
    <property type="match status" value="1"/>
</dbReference>
<dbReference type="STRING" id="4155.A0A022QRQ7"/>
<dbReference type="SUPFAM" id="SSF81383">
    <property type="entry name" value="F-box domain"/>
    <property type="match status" value="1"/>
</dbReference>
<dbReference type="Proteomes" id="UP000030748">
    <property type="component" value="Unassembled WGS sequence"/>
</dbReference>
<keyword evidence="1" id="KW-0812">Transmembrane</keyword>
<dbReference type="AlphaFoldDB" id="A0A022QRQ7"/>
<gene>
    <name evidence="3" type="ORF">MIMGU_mgv1a027024mg</name>
</gene>
<dbReference type="PhylomeDB" id="A0A022QRQ7"/>
<dbReference type="eggNOG" id="ENOG502RZ3N">
    <property type="taxonomic scope" value="Eukaryota"/>
</dbReference>
<evidence type="ECO:0000313" key="3">
    <source>
        <dbReference type="EMBL" id="EYU29195.1"/>
    </source>
</evidence>
<dbReference type="Gene3D" id="1.20.1280.50">
    <property type="match status" value="1"/>
</dbReference>
<name>A0A022QRQ7_ERYGU</name>
<evidence type="ECO:0000259" key="2">
    <source>
        <dbReference type="Pfam" id="PF07734"/>
    </source>
</evidence>
<keyword evidence="1" id="KW-0472">Membrane</keyword>
<dbReference type="InterPro" id="IPR006527">
    <property type="entry name" value="F-box-assoc_dom_typ1"/>
</dbReference>
<sequence>MGKSSSEKLPTDVVFDIISRTTSLKTLDTCKSVCKEWKQLIYESSFMPLYCQNTKNLYGYFVQDVRKCNYVSMFVCLDNNNNSNNNKLPVLRLPENTRILASCNQGILCCLKKRDSSDYQYCVCKPATQQWQDLPKPRLDDYTTVSIAIMVLGSTPLRYKIVRLSRDGIIKEYVLYIFTSSCFGFFKFFAVIISLLLFYFFRPKYCTYYCEIFDSETRAWTKIQDVNLPYPELIRDSAQPVSINNSIHWLTNDNNILKFSLVQESFHIITLPEHLHNTDNNRLPNKLVEYEGRLGLVCTTQEEDSNNQVNMELWLTDEDNESKINWRTNCKKVLINDMGERYANPAGIYNAGILFLKAADEVVFYKIQDRSLINKVKLDKLRDAREVFQFRSDFDRVDFGKS</sequence>